<keyword evidence="1" id="KW-1133">Transmembrane helix</keyword>
<protein>
    <submittedName>
        <fullName evidence="2">Uncharacterized protein</fullName>
    </submittedName>
</protein>
<feature type="transmembrane region" description="Helical" evidence="1">
    <location>
        <begin position="21"/>
        <end position="41"/>
    </location>
</feature>
<evidence type="ECO:0000256" key="1">
    <source>
        <dbReference type="SAM" id="Phobius"/>
    </source>
</evidence>
<accession>A0A0F5IBX6</accession>
<keyword evidence="1" id="KW-0812">Transmembrane</keyword>
<dbReference type="EMBL" id="JWIR02000005">
    <property type="protein sequence ID" value="KKB43074.1"/>
    <property type="molecule type" value="Genomic_DNA"/>
</dbReference>
<evidence type="ECO:0000313" key="2">
    <source>
        <dbReference type="EMBL" id="KKB43074.1"/>
    </source>
</evidence>
<proteinExistence type="predicted"/>
<dbReference type="STRING" id="1221996.QY95_02674"/>
<name>A0A0F5HV85_BACTR</name>
<organism evidence="2 3">
    <name type="scientific">Bacillus thermotolerans</name>
    <name type="common">Quasibacillus thermotolerans</name>
    <dbReference type="NCBI Taxonomy" id="1221996"/>
    <lineage>
        <taxon>Bacteria</taxon>
        <taxon>Bacillati</taxon>
        <taxon>Bacillota</taxon>
        <taxon>Bacilli</taxon>
        <taxon>Bacillales</taxon>
        <taxon>Bacillaceae</taxon>
        <taxon>Bacillus</taxon>
    </lineage>
</organism>
<keyword evidence="1" id="KW-0472">Membrane</keyword>
<dbReference type="AlphaFoldDB" id="A0A0F5HV85"/>
<accession>A0A0F5HV85</accession>
<sequence>MMYPGRKAARHLTEFSHITQALSLIRFFIFVTLYLQVAKYLHREEIYHGIPIT</sequence>
<dbReference type="Proteomes" id="UP000031563">
    <property type="component" value="Unassembled WGS sequence"/>
</dbReference>
<gene>
    <name evidence="2" type="ORF">QY95_02674</name>
</gene>
<evidence type="ECO:0000313" key="3">
    <source>
        <dbReference type="Proteomes" id="UP000031563"/>
    </source>
</evidence>
<reference evidence="2" key="1">
    <citation type="submission" date="2015-02" db="EMBL/GenBank/DDBJ databases">
        <title>Genome Assembly of Bacillaceae bacterium MTCC 8252.</title>
        <authorList>
            <person name="Verma A."/>
            <person name="Khatri I."/>
            <person name="Mual P."/>
            <person name="Subramanian S."/>
            <person name="Krishnamurthi S."/>
        </authorList>
    </citation>
    <scope>NUCLEOTIDE SEQUENCE [LARGE SCALE GENOMIC DNA]</scope>
    <source>
        <strain evidence="2">MTCC 8252</strain>
    </source>
</reference>
<keyword evidence="3" id="KW-1185">Reference proteome</keyword>
<comment type="caution">
    <text evidence="2">The sequence shown here is derived from an EMBL/GenBank/DDBJ whole genome shotgun (WGS) entry which is preliminary data.</text>
</comment>